<dbReference type="Proteomes" id="UP000294194">
    <property type="component" value="Unassembled WGS sequence"/>
</dbReference>
<comment type="caution">
    <text evidence="4">The sequence shown here is derived from an EMBL/GenBank/DDBJ whole genome shotgun (WGS) entry which is preliminary data.</text>
</comment>
<dbReference type="AlphaFoldDB" id="A0A4Q9GRJ7"/>
<keyword evidence="2" id="KW-0624">Polysaccharide degradation</keyword>
<name>A0A4Q9GRJ7_9MICO</name>
<dbReference type="CDD" id="cd00063">
    <property type="entry name" value="FN3"/>
    <property type="match status" value="1"/>
</dbReference>
<dbReference type="SUPFAM" id="SSF50370">
    <property type="entry name" value="Ricin B-like lectins"/>
    <property type="match status" value="1"/>
</dbReference>
<dbReference type="RefSeq" id="WP_130980328.1">
    <property type="nucleotide sequence ID" value="NZ_SISG01000001.1"/>
</dbReference>
<dbReference type="InterPro" id="IPR035992">
    <property type="entry name" value="Ricin_B-like_lectins"/>
</dbReference>
<dbReference type="CDD" id="cd00161">
    <property type="entry name" value="beta-trefoil_Ricin-like"/>
    <property type="match status" value="1"/>
</dbReference>
<evidence type="ECO:0000313" key="4">
    <source>
        <dbReference type="EMBL" id="TBN56218.1"/>
    </source>
</evidence>
<dbReference type="Gene3D" id="2.80.10.50">
    <property type="match status" value="1"/>
</dbReference>
<dbReference type="GO" id="GO:0000272">
    <property type="term" value="P:polysaccharide catabolic process"/>
    <property type="evidence" value="ECO:0007669"/>
    <property type="project" value="UniProtKB-KW"/>
</dbReference>
<dbReference type="InterPro" id="IPR003961">
    <property type="entry name" value="FN3_dom"/>
</dbReference>
<dbReference type="InterPro" id="IPR036116">
    <property type="entry name" value="FN3_sf"/>
</dbReference>
<gene>
    <name evidence="4" type="ORF">EYE40_01745</name>
</gene>
<dbReference type="InterPro" id="IPR000772">
    <property type="entry name" value="Ricin_B_lectin"/>
</dbReference>
<reference evidence="5" key="1">
    <citation type="submission" date="2019-02" db="EMBL/GenBank/DDBJ databases">
        <title>Glaciihabitans arcticus sp. nov., a psychrotolerant bacterium isolated from polar soil.</title>
        <authorList>
            <person name="Dahal R.H."/>
        </authorList>
    </citation>
    <scope>NUCLEOTIDE SEQUENCE [LARGE SCALE GENOMIC DNA]</scope>
    <source>
        <strain evidence="5">RP-3-7</strain>
    </source>
</reference>
<keyword evidence="5" id="KW-1185">Reference proteome</keyword>
<dbReference type="SUPFAM" id="SSF49265">
    <property type="entry name" value="Fibronectin type III"/>
    <property type="match status" value="1"/>
</dbReference>
<dbReference type="PROSITE" id="PS50231">
    <property type="entry name" value="RICIN_B_LECTIN"/>
    <property type="match status" value="1"/>
</dbReference>
<accession>A0A4Q9GRJ7</accession>
<dbReference type="InterPro" id="IPR047589">
    <property type="entry name" value="DUF11_rpt"/>
</dbReference>
<dbReference type="Gene3D" id="2.60.40.10">
    <property type="entry name" value="Immunoglobulins"/>
    <property type="match status" value="1"/>
</dbReference>
<evidence type="ECO:0000256" key="1">
    <source>
        <dbReference type="ARBA" id="ARBA00023295"/>
    </source>
</evidence>
<keyword evidence="2" id="KW-0119">Carbohydrate metabolism</keyword>
<dbReference type="EMBL" id="SISG01000001">
    <property type="protein sequence ID" value="TBN56218.1"/>
    <property type="molecule type" value="Genomic_DNA"/>
</dbReference>
<evidence type="ECO:0000313" key="5">
    <source>
        <dbReference type="Proteomes" id="UP000294194"/>
    </source>
</evidence>
<keyword evidence="1" id="KW-0326">Glycosidase</keyword>
<dbReference type="Pfam" id="PF14200">
    <property type="entry name" value="RicinB_lectin_2"/>
    <property type="match status" value="1"/>
</dbReference>
<dbReference type="GO" id="GO:0016798">
    <property type="term" value="F:hydrolase activity, acting on glycosyl bonds"/>
    <property type="evidence" value="ECO:0007669"/>
    <property type="project" value="UniProtKB-KW"/>
</dbReference>
<dbReference type="InterPro" id="IPR013783">
    <property type="entry name" value="Ig-like_fold"/>
</dbReference>
<organism evidence="4 5">
    <name type="scientific">Glaciihabitans arcticus</name>
    <dbReference type="NCBI Taxonomy" id="2668039"/>
    <lineage>
        <taxon>Bacteria</taxon>
        <taxon>Bacillati</taxon>
        <taxon>Actinomycetota</taxon>
        <taxon>Actinomycetes</taxon>
        <taxon>Micrococcales</taxon>
        <taxon>Microbacteriaceae</taxon>
        <taxon>Glaciihabitans</taxon>
    </lineage>
</organism>
<evidence type="ECO:0000259" key="3">
    <source>
        <dbReference type="PROSITE" id="PS50853"/>
    </source>
</evidence>
<sequence>MSIRNRIVAAISMALFFVLVGTGAASALWLSFNSVGATVKVANLADACTNVTQMLNASFEQPAQASTLGYANDGQMNGWRAKGANGQPVRIEIWNGYDNVPAGVGSQFVELNADEPGTIYQSLTTTPGQTLQWSFLHRGRSGVDTMELFIGAVNAGVSQGSFSDGTGVWNRYSGAYVVPAGQSTTELSFKAVSAAGGPSIGNFLDDVSFGTGPCLTAQTAVTNVTLAGTSYRPGDVLEYTTTVSNVGSSLSQNSIFAGVVPEGLEYQANSITIDGVARTDALAGDQANYVTADRKVVARIGNGATDTLGGTIAQGTQTVVIKYRVKVPAAATGVSYAFTPTVAYVNGLASGWVRTATSNTVTITTVGGADLSTVVTATPSSVGRTSTTATAVQWTWVVTNNGNIPSGGTVTVPISIPTAATLTGNAVPTIAAGQTGSCTLTSCTTTPAIAVGHSRTFSVTRTVTTAAVPGTAYTLTASASSSVADYVAANNSGSATVTVTDTAAPNKPVAYAFASRGQVQLNWPIPADNVGVVSYRIYRAGIAIATTSDLLYVDAGLNASTPYTYTITAIDAAGNESVPSDVMSVTTPATLSATQRFTLRTTHATPYLCFTPDTVANAADIDQNTCGASNNQVGSTAQRVVFTNAGDGFYRITPQNNANLAWAIEPGTNQLLDGAKLQLNTWSSADNQEWAQVAEPGGYVRFINKLTNKCLDINGQSTTLGLQFQQYTCNNTVAQRFTMTAVN</sequence>
<dbReference type="NCBIfam" id="TIGR01451">
    <property type="entry name" value="B_ant_repeat"/>
    <property type="match status" value="1"/>
</dbReference>
<protein>
    <recommendedName>
        <fullName evidence="3">Fibronectin type-III domain-containing protein</fullName>
    </recommendedName>
</protein>
<proteinExistence type="predicted"/>
<feature type="domain" description="Fibronectin type-III" evidence="3">
    <location>
        <begin position="504"/>
        <end position="590"/>
    </location>
</feature>
<evidence type="ECO:0000256" key="2">
    <source>
        <dbReference type="ARBA" id="ARBA00023326"/>
    </source>
</evidence>
<dbReference type="PROSITE" id="PS50853">
    <property type="entry name" value="FN3"/>
    <property type="match status" value="1"/>
</dbReference>
<keyword evidence="1" id="KW-0378">Hydrolase</keyword>